<organism evidence="1">
    <name type="scientific">hydrothermal vent metagenome</name>
    <dbReference type="NCBI Taxonomy" id="652676"/>
    <lineage>
        <taxon>unclassified sequences</taxon>
        <taxon>metagenomes</taxon>
        <taxon>ecological metagenomes</taxon>
    </lineage>
</organism>
<dbReference type="GO" id="GO:0042953">
    <property type="term" value="P:lipoprotein transport"/>
    <property type="evidence" value="ECO:0007669"/>
    <property type="project" value="TreeGrafter"/>
</dbReference>
<accession>A0A1W1DNJ8</accession>
<name>A0A1W1DNJ8_9ZZZZ</name>
<reference evidence="1" key="1">
    <citation type="submission" date="2016-10" db="EMBL/GenBank/DDBJ databases">
        <authorList>
            <person name="de Groot N.N."/>
        </authorList>
    </citation>
    <scope>NUCLEOTIDE SEQUENCE</scope>
</reference>
<protein>
    <submittedName>
        <fullName evidence="1">Outer membrane lipoprotein carrier protein LolA</fullName>
    </submittedName>
</protein>
<dbReference type="InterPro" id="IPR004564">
    <property type="entry name" value="OM_lipoprot_carrier_LolA-like"/>
</dbReference>
<dbReference type="InterPro" id="IPR029046">
    <property type="entry name" value="LolA/LolB/LppX"/>
</dbReference>
<keyword evidence="1" id="KW-0449">Lipoprotein</keyword>
<dbReference type="Pfam" id="PF03548">
    <property type="entry name" value="LolA"/>
    <property type="match status" value="1"/>
</dbReference>
<dbReference type="GO" id="GO:0044874">
    <property type="term" value="P:lipoprotein localization to outer membrane"/>
    <property type="evidence" value="ECO:0007669"/>
    <property type="project" value="TreeGrafter"/>
</dbReference>
<dbReference type="SUPFAM" id="SSF89392">
    <property type="entry name" value="Prokaryotic lipoproteins and lipoprotein localization factors"/>
    <property type="match status" value="1"/>
</dbReference>
<dbReference type="CDD" id="cd16325">
    <property type="entry name" value="LolA"/>
    <property type="match status" value="1"/>
</dbReference>
<sequence length="193" mass="22306">MTKILVVLSIFWANTALSANHQFSDFFNSLESLKANFTQTTYSDTHSLLSTTSGTLTFKRPQQLRWHTAQPNEQILLLNNDELWLVDTELEQASLQQIQDLSQTPLYWLINKPSTLQNLPIFSHQENHIDWYTTNTLTQVLKFGFKDDLLHAISLKNELEQTVLIVFDQIDTKPNIEHGAFELRIDSGFDVIR</sequence>
<dbReference type="Gene3D" id="2.50.20.10">
    <property type="entry name" value="Lipoprotein localisation LolA/LolB/LppX"/>
    <property type="match status" value="1"/>
</dbReference>
<evidence type="ECO:0000313" key="1">
    <source>
        <dbReference type="EMBL" id="SFV83228.1"/>
    </source>
</evidence>
<dbReference type="GO" id="GO:0030288">
    <property type="term" value="C:outer membrane-bounded periplasmic space"/>
    <property type="evidence" value="ECO:0007669"/>
    <property type="project" value="TreeGrafter"/>
</dbReference>
<proteinExistence type="predicted"/>
<dbReference type="EMBL" id="FPHT01000335">
    <property type="protein sequence ID" value="SFV83228.1"/>
    <property type="molecule type" value="Genomic_DNA"/>
</dbReference>
<gene>
    <name evidence="1" type="ORF">MNB_SUP05-12-265</name>
</gene>
<dbReference type="AlphaFoldDB" id="A0A1W1DNJ8"/>
<dbReference type="PANTHER" id="PTHR35869">
    <property type="entry name" value="OUTER-MEMBRANE LIPOPROTEIN CARRIER PROTEIN"/>
    <property type="match status" value="1"/>
</dbReference>
<dbReference type="PANTHER" id="PTHR35869:SF1">
    <property type="entry name" value="OUTER-MEMBRANE LIPOPROTEIN CARRIER PROTEIN"/>
    <property type="match status" value="1"/>
</dbReference>